<dbReference type="Pfam" id="PF05128">
    <property type="entry name" value="DUF697"/>
    <property type="match status" value="1"/>
</dbReference>
<evidence type="ECO:0000256" key="2">
    <source>
        <dbReference type="ARBA" id="ARBA00008255"/>
    </source>
</evidence>
<evidence type="ECO:0000256" key="7">
    <source>
        <dbReference type="ARBA" id="ARBA00023136"/>
    </source>
</evidence>
<evidence type="ECO:0000256" key="4">
    <source>
        <dbReference type="ARBA" id="ARBA00022519"/>
    </source>
</evidence>
<dbReference type="PANTHER" id="PTHR39342">
    <property type="entry name" value="UPF0283 MEMBRANE PROTEIN YCJF"/>
    <property type="match status" value="1"/>
</dbReference>
<gene>
    <name evidence="10" type="ORF">EMQ25_08460</name>
</gene>
<accession>A0A433XH08</accession>
<feature type="region of interest" description="Disordered" evidence="8">
    <location>
        <begin position="30"/>
        <end position="63"/>
    </location>
</feature>
<name>A0A433XH08_9HYPH</name>
<keyword evidence="6 9" id="KW-1133">Transmembrane helix</keyword>
<dbReference type="PANTHER" id="PTHR39342:SF1">
    <property type="entry name" value="UPF0283 MEMBRANE PROTEIN YCJF"/>
    <property type="match status" value="1"/>
</dbReference>
<dbReference type="Proteomes" id="UP000281547">
    <property type="component" value="Unassembled WGS sequence"/>
</dbReference>
<comment type="subcellular location">
    <subcellularLocation>
        <location evidence="1">Cell inner membrane</location>
        <topology evidence="1">Multi-pass membrane protein</topology>
    </subcellularLocation>
</comment>
<feature type="transmembrane region" description="Helical" evidence="9">
    <location>
        <begin position="98"/>
        <end position="116"/>
    </location>
</feature>
<keyword evidence="11" id="KW-1185">Reference proteome</keyword>
<comment type="similarity">
    <text evidence="2">Belongs to the UPF0283 family.</text>
</comment>
<comment type="caution">
    <text evidence="10">The sequence shown here is derived from an EMBL/GenBank/DDBJ whole genome shotgun (WGS) entry which is preliminary data.</text>
</comment>
<evidence type="ECO:0000256" key="9">
    <source>
        <dbReference type="SAM" id="Phobius"/>
    </source>
</evidence>
<keyword evidence="7 9" id="KW-0472">Membrane</keyword>
<dbReference type="EMBL" id="RZNJ01000002">
    <property type="protein sequence ID" value="RUT33218.1"/>
    <property type="molecule type" value="Genomic_DNA"/>
</dbReference>
<evidence type="ECO:0000313" key="11">
    <source>
        <dbReference type="Proteomes" id="UP000281547"/>
    </source>
</evidence>
<protein>
    <submittedName>
        <fullName evidence="10">TIGR01620 family protein</fullName>
    </submittedName>
</protein>
<dbReference type="InterPro" id="IPR006507">
    <property type="entry name" value="UPF0283"/>
</dbReference>
<evidence type="ECO:0000256" key="3">
    <source>
        <dbReference type="ARBA" id="ARBA00022475"/>
    </source>
</evidence>
<keyword evidence="3" id="KW-1003">Cell membrane</keyword>
<feature type="transmembrane region" description="Helical" evidence="9">
    <location>
        <begin position="128"/>
        <end position="149"/>
    </location>
</feature>
<evidence type="ECO:0000256" key="8">
    <source>
        <dbReference type="SAM" id="MobiDB-lite"/>
    </source>
</evidence>
<sequence length="374" mass="40302">MHAARVARAQRRGGGRVAAYPFRQGAQFPDRRPAAVKPPIARTLGQSTQTEETRRAPRSFAPETLTAVETEPPIFDTLVSDAIEPAPSIRRMSLWARLAWGTGAFLVSLGLALAAERLIRDLFARYEVLGWAGLAALALFVMALAILIGREVIALRRLRNLHALRNRGTDALAGNDLAEGRAVLRELETIYAARPDLARPRETLGRDAGDLLDGAEIIRLAERRLMAPLDRRARALTAASARRVALVTAVSPRALVDIAFVVYESVRLGGAIARLYGARPGFLGSWRLFGAVLGHLAVTGGLAASDGLVEQLVGHGLAAKLSKRLGEGVVNGLMTVRVGIAAIRVVRPLAFETERQPVVREFLPELANVAAKVE</sequence>
<organism evidence="10 11">
    <name type="scientific">Arsenicitalea aurantiaca</name>
    <dbReference type="NCBI Taxonomy" id="1783274"/>
    <lineage>
        <taxon>Bacteria</taxon>
        <taxon>Pseudomonadati</taxon>
        <taxon>Pseudomonadota</taxon>
        <taxon>Alphaproteobacteria</taxon>
        <taxon>Hyphomicrobiales</taxon>
        <taxon>Devosiaceae</taxon>
        <taxon>Arsenicitalea</taxon>
    </lineage>
</organism>
<reference evidence="10 11" key="1">
    <citation type="journal article" date="2016" name="Int. J. Syst. Evol. Microbiol.">
        <title>Arsenicitalea aurantiaca gen. nov., sp. nov., a new member of the family Hyphomicrobiaceae, isolated from high-arsenic sediment.</title>
        <authorList>
            <person name="Mu Y."/>
            <person name="Zhou L."/>
            <person name="Zeng X.C."/>
            <person name="Liu L."/>
            <person name="Pan Y."/>
            <person name="Chen X."/>
            <person name="Wang J."/>
            <person name="Li S."/>
            <person name="Li W.J."/>
            <person name="Wang Y."/>
        </authorList>
    </citation>
    <scope>NUCLEOTIDE SEQUENCE [LARGE SCALE GENOMIC DNA]</scope>
    <source>
        <strain evidence="10 11">42-50</strain>
    </source>
</reference>
<evidence type="ECO:0000313" key="10">
    <source>
        <dbReference type="EMBL" id="RUT33218.1"/>
    </source>
</evidence>
<dbReference type="InterPro" id="IPR021147">
    <property type="entry name" value="DUF697"/>
</dbReference>
<dbReference type="OrthoDB" id="9816060at2"/>
<dbReference type="NCBIfam" id="TIGR01620">
    <property type="entry name" value="hyp_HI0043"/>
    <property type="match status" value="1"/>
</dbReference>
<evidence type="ECO:0000256" key="1">
    <source>
        <dbReference type="ARBA" id="ARBA00004429"/>
    </source>
</evidence>
<dbReference type="AlphaFoldDB" id="A0A433XH08"/>
<keyword evidence="5 9" id="KW-0812">Transmembrane</keyword>
<proteinExistence type="inferred from homology"/>
<dbReference type="GO" id="GO:0005886">
    <property type="term" value="C:plasma membrane"/>
    <property type="evidence" value="ECO:0007669"/>
    <property type="project" value="UniProtKB-SubCell"/>
</dbReference>
<evidence type="ECO:0000256" key="5">
    <source>
        <dbReference type="ARBA" id="ARBA00022692"/>
    </source>
</evidence>
<evidence type="ECO:0000256" key="6">
    <source>
        <dbReference type="ARBA" id="ARBA00022989"/>
    </source>
</evidence>
<keyword evidence="4" id="KW-0997">Cell inner membrane</keyword>